<keyword evidence="2" id="KW-1185">Reference proteome</keyword>
<reference evidence="1" key="1">
    <citation type="submission" date="2022-07" db="EMBL/GenBank/DDBJ databases">
        <title>Genome Sequence of Physisporinus lineatus.</title>
        <authorList>
            <person name="Buettner E."/>
        </authorList>
    </citation>
    <scope>NUCLEOTIDE SEQUENCE</scope>
    <source>
        <strain evidence="1">VT162</strain>
    </source>
</reference>
<gene>
    <name evidence="1" type="ORF">NLI96_g5660</name>
</gene>
<comment type="caution">
    <text evidence="1">The sequence shown here is derived from an EMBL/GenBank/DDBJ whole genome shotgun (WGS) entry which is preliminary data.</text>
</comment>
<organism evidence="1 2">
    <name type="scientific">Meripilus lineatus</name>
    <dbReference type="NCBI Taxonomy" id="2056292"/>
    <lineage>
        <taxon>Eukaryota</taxon>
        <taxon>Fungi</taxon>
        <taxon>Dikarya</taxon>
        <taxon>Basidiomycota</taxon>
        <taxon>Agaricomycotina</taxon>
        <taxon>Agaricomycetes</taxon>
        <taxon>Polyporales</taxon>
        <taxon>Meripilaceae</taxon>
        <taxon>Meripilus</taxon>
    </lineage>
</organism>
<evidence type="ECO:0000313" key="1">
    <source>
        <dbReference type="EMBL" id="KAJ3484401.1"/>
    </source>
</evidence>
<name>A0AAD5V4C7_9APHY</name>
<dbReference type="AlphaFoldDB" id="A0AAD5V4C7"/>
<accession>A0AAD5V4C7</accession>
<dbReference type="Proteomes" id="UP001212997">
    <property type="component" value="Unassembled WGS sequence"/>
</dbReference>
<evidence type="ECO:0000313" key="2">
    <source>
        <dbReference type="Proteomes" id="UP001212997"/>
    </source>
</evidence>
<protein>
    <submittedName>
        <fullName evidence="1">Uncharacterized protein</fullName>
    </submittedName>
</protein>
<dbReference type="EMBL" id="JANAWD010000190">
    <property type="protein sequence ID" value="KAJ3484401.1"/>
    <property type="molecule type" value="Genomic_DNA"/>
</dbReference>
<sequence length="174" mass="19253">MTSHGQTHGHSDFQLSLSLTQPRHRGAYQSHYMLEVYSSAHYLKIRGSFLDQLDVRDTNGVSRSYPLGAIALTAYALQLAVLQFRDGWFTSGSKSFRKETSVNIWNGHVSNLALDIGSSDLEDFLGAIAGYHPQIHIPPPPSASLRYAPRIVGKGADVSSDEEEEYQSIIEESD</sequence>
<proteinExistence type="predicted"/>